<comment type="caution">
    <text evidence="2">The sequence shown here is derived from an EMBL/GenBank/DDBJ whole genome shotgun (WGS) entry which is preliminary data.</text>
</comment>
<dbReference type="EMBL" id="JACIFH010000001">
    <property type="protein sequence ID" value="MBB4140401.1"/>
    <property type="molecule type" value="Genomic_DNA"/>
</dbReference>
<dbReference type="SUPFAM" id="SSF46955">
    <property type="entry name" value="Putative DNA-binding domain"/>
    <property type="match status" value="1"/>
</dbReference>
<dbReference type="Proteomes" id="UP000549113">
    <property type="component" value="Unassembled WGS sequence"/>
</dbReference>
<protein>
    <submittedName>
        <fullName evidence="2">Excisionase family DNA binding protein</fullName>
    </submittedName>
</protein>
<reference evidence="2 3" key="1">
    <citation type="submission" date="2020-08" db="EMBL/GenBank/DDBJ databases">
        <title>Sequencing the genomes of 1000 actinobacteria strains.</title>
        <authorList>
            <person name="Klenk H.-P."/>
        </authorList>
    </citation>
    <scope>NUCLEOTIDE SEQUENCE [LARGE SCALE GENOMIC DNA]</scope>
    <source>
        <strain evidence="2 3">DSM 19600</strain>
    </source>
</reference>
<dbReference type="RefSeq" id="WP_183499934.1">
    <property type="nucleotide sequence ID" value="NZ_BAABCO010000004.1"/>
</dbReference>
<dbReference type="AlphaFoldDB" id="A0AA40VMF9"/>
<gene>
    <name evidence="2" type="ORF">BKA10_002195</name>
</gene>
<evidence type="ECO:0000313" key="3">
    <source>
        <dbReference type="Proteomes" id="UP000549113"/>
    </source>
</evidence>
<dbReference type="InterPro" id="IPR010093">
    <property type="entry name" value="SinI_DNA-bd"/>
</dbReference>
<evidence type="ECO:0000313" key="2">
    <source>
        <dbReference type="EMBL" id="MBB4140401.1"/>
    </source>
</evidence>
<organism evidence="2 3">
    <name type="scientific">Microbacterium invictum</name>
    <dbReference type="NCBI Taxonomy" id="515415"/>
    <lineage>
        <taxon>Bacteria</taxon>
        <taxon>Bacillati</taxon>
        <taxon>Actinomycetota</taxon>
        <taxon>Actinomycetes</taxon>
        <taxon>Micrococcales</taxon>
        <taxon>Microbacteriaceae</taxon>
        <taxon>Microbacterium</taxon>
    </lineage>
</organism>
<keyword evidence="3" id="KW-1185">Reference proteome</keyword>
<evidence type="ECO:0000259" key="1">
    <source>
        <dbReference type="Pfam" id="PF12728"/>
    </source>
</evidence>
<dbReference type="Pfam" id="PF12728">
    <property type="entry name" value="HTH_17"/>
    <property type="match status" value="1"/>
</dbReference>
<dbReference type="GO" id="GO:0003677">
    <property type="term" value="F:DNA binding"/>
    <property type="evidence" value="ECO:0007669"/>
    <property type="project" value="InterPro"/>
</dbReference>
<sequence>MRFKFVATRVETVERWVRATDEDDAYQKVKEQLERPYAFIGEWECQATEVRIVAAEDAVALDASALAGPGGGMLKLKDAAQALGVSYGTLHKLITRGDIRSTSVGSRVLISREAIDDFIRENTRRGSTP</sequence>
<proteinExistence type="predicted"/>
<dbReference type="InterPro" id="IPR009061">
    <property type="entry name" value="DNA-bd_dom_put_sf"/>
</dbReference>
<dbReference type="InterPro" id="IPR041657">
    <property type="entry name" value="HTH_17"/>
</dbReference>
<feature type="domain" description="Helix-turn-helix" evidence="1">
    <location>
        <begin position="73"/>
        <end position="122"/>
    </location>
</feature>
<dbReference type="NCBIfam" id="TIGR01764">
    <property type="entry name" value="excise"/>
    <property type="match status" value="1"/>
</dbReference>
<accession>A0AA40VMF9</accession>
<name>A0AA40VMF9_9MICO</name>